<comment type="caution">
    <text evidence="2">The sequence shown here is derived from an EMBL/GenBank/DDBJ whole genome shotgun (WGS) entry which is preliminary data.</text>
</comment>
<keyword evidence="3" id="KW-1185">Reference proteome</keyword>
<dbReference type="AlphaFoldDB" id="A0AAE1DCM1"/>
<proteinExistence type="predicted"/>
<name>A0AAE1DCM1_9GAST</name>
<organism evidence="2 3">
    <name type="scientific">Elysia crispata</name>
    <name type="common">lettuce slug</name>
    <dbReference type="NCBI Taxonomy" id="231223"/>
    <lineage>
        <taxon>Eukaryota</taxon>
        <taxon>Metazoa</taxon>
        <taxon>Spiralia</taxon>
        <taxon>Lophotrochozoa</taxon>
        <taxon>Mollusca</taxon>
        <taxon>Gastropoda</taxon>
        <taxon>Heterobranchia</taxon>
        <taxon>Euthyneura</taxon>
        <taxon>Panpulmonata</taxon>
        <taxon>Sacoglossa</taxon>
        <taxon>Placobranchoidea</taxon>
        <taxon>Plakobranchidae</taxon>
        <taxon>Elysia</taxon>
    </lineage>
</organism>
<evidence type="ECO:0000256" key="1">
    <source>
        <dbReference type="SAM" id="MobiDB-lite"/>
    </source>
</evidence>
<feature type="region of interest" description="Disordered" evidence="1">
    <location>
        <begin position="157"/>
        <end position="177"/>
    </location>
</feature>
<protein>
    <submittedName>
        <fullName evidence="2">Uncharacterized protein</fullName>
    </submittedName>
</protein>
<reference evidence="2" key="1">
    <citation type="journal article" date="2023" name="G3 (Bethesda)">
        <title>A reference genome for the long-term kleptoplast-retaining sea slug Elysia crispata morphotype clarki.</title>
        <authorList>
            <person name="Eastman K.E."/>
            <person name="Pendleton A.L."/>
            <person name="Shaikh M.A."/>
            <person name="Suttiyut T."/>
            <person name="Ogas R."/>
            <person name="Tomko P."/>
            <person name="Gavelis G."/>
            <person name="Widhalm J.R."/>
            <person name="Wisecaver J.H."/>
        </authorList>
    </citation>
    <scope>NUCLEOTIDE SEQUENCE</scope>
    <source>
        <strain evidence="2">ECLA1</strain>
    </source>
</reference>
<dbReference type="Proteomes" id="UP001283361">
    <property type="component" value="Unassembled WGS sequence"/>
</dbReference>
<accession>A0AAE1DCM1</accession>
<gene>
    <name evidence="2" type="ORF">RRG08_026250</name>
</gene>
<sequence length="256" mass="29173">MSFPTIPSSTLELKCWFSTPSTVNTHFNVSVLYGSAILNRRPTQQNLSEIRVNTMTCPDSGPEVQVKHLLRTLLHPVCKQRFNQWRQTRANKQHHRLILYDSATSIHESDWCDPCCIYYRFQSIQSSPLKPHCAAPSHPSVNCLYLARHFTRVLSRSAGPSLSPTQNERRQAPNRQPWSLRPATLTAALKYWNSGLSNASPLSNVIVLRNMKAEITMLDSSSWFDLQLALWFLMHRSPIATVLMLVDLDLAEMAEL</sequence>
<evidence type="ECO:0000313" key="3">
    <source>
        <dbReference type="Proteomes" id="UP001283361"/>
    </source>
</evidence>
<dbReference type="EMBL" id="JAWDGP010004277">
    <property type="protein sequence ID" value="KAK3765779.1"/>
    <property type="molecule type" value="Genomic_DNA"/>
</dbReference>
<evidence type="ECO:0000313" key="2">
    <source>
        <dbReference type="EMBL" id="KAK3765779.1"/>
    </source>
</evidence>